<dbReference type="PANTHER" id="PTHR43223">
    <property type="entry name" value="ALKYL/ARYL-SULFATASE"/>
    <property type="match status" value="1"/>
</dbReference>
<comment type="caution">
    <text evidence="4">The sequence shown here is derived from an EMBL/GenBank/DDBJ whole genome shotgun (WGS) entry which is preliminary data.</text>
</comment>
<feature type="domain" description="Metallo-beta-lactamase" evidence="3">
    <location>
        <begin position="474"/>
        <end position="549"/>
    </location>
</feature>
<accession>A0ABR4DU53</accession>
<dbReference type="InterPro" id="IPR052195">
    <property type="entry name" value="Bact_Alkyl/Aryl-Sulfatase"/>
</dbReference>
<gene>
    <name evidence="4" type="ORF">FJTKL_03992</name>
</gene>
<dbReference type="CDD" id="cd07710">
    <property type="entry name" value="arylsulfatase_Sdsa1-like_MBL-fold"/>
    <property type="match status" value="1"/>
</dbReference>
<sequence length="620" mass="69021">MEVRRRTASPDFAAGEAQFFRALRAAFSDIQAQCENEKVSNQRSFERNQQAIQQRIHDLEFKCSDLARRKRELEDAEREAALELQKKRYEEIQDQKAHHELEERRRRKFSALLRGDSATNLRIVLTPRLHQDHHQSPAAKTGQLSDSGPGLLQSRNGQEIIGDVPSLGDGQYSSAGGLDTRMANEARHHFVELESNAALSPARNSAEERVSHEKSLGAVQEIIVADENHQTDQCSQIPDTTEVRQGKRKRFPTAKAQALGLGGDQSDHTITGSNKRRALTPRQAEPSPNNWMERQQDWTPERQPQPSKPSVIETARHFNNEGARAQNELLSEVFAHHSRSWKRLDQVLFRKGNPRTSSRAGVPQLQEEEEEMRQAETTLWKLPELTRKTSTKLAKSFQRELANASRGFVAPLVPGVIKDTAGKTVWDIDSYKFLSSDAKCPPTVNEKLWRQGRLTAKQGLFEVVPGIYQLRSLDISNMTIVEGESGIIVVDPLVSCEPAAAGLELYRKHRDPERRRKVDGLVYTHSHTDHFGGAGGILERTEAEAGAAGVPIIAPRGFMEAVMSENLIAGPSMHKRSVYMYGMALPKGPKGHVGSGLGIASSTGTRSLIPPTTHVEKTGD</sequence>
<dbReference type="Pfam" id="PF00753">
    <property type="entry name" value="Lactamase_B"/>
    <property type="match status" value="1"/>
</dbReference>
<dbReference type="PANTHER" id="PTHR43223:SF1">
    <property type="entry name" value="ALKYL_ARYL-SULFATASE BDS1"/>
    <property type="match status" value="1"/>
</dbReference>
<reference evidence="4 5" key="1">
    <citation type="submission" date="2024-03" db="EMBL/GenBank/DDBJ databases">
        <title>A high-quality draft genome sequence of Diaporthe vaccinii, a causative agent of upright dieback and viscid rot disease in cranberry plants.</title>
        <authorList>
            <person name="Sarrasin M."/>
            <person name="Lang B.F."/>
            <person name="Burger G."/>
        </authorList>
    </citation>
    <scope>NUCLEOTIDE SEQUENCE [LARGE SCALE GENOMIC DNA]</scope>
    <source>
        <strain evidence="4 5">IS7</strain>
    </source>
</reference>
<evidence type="ECO:0000259" key="3">
    <source>
        <dbReference type="Pfam" id="PF00753"/>
    </source>
</evidence>
<keyword evidence="5" id="KW-1185">Reference proteome</keyword>
<evidence type="ECO:0000256" key="2">
    <source>
        <dbReference type="SAM" id="MobiDB-lite"/>
    </source>
</evidence>
<name>A0ABR4DU53_9PEZI</name>
<evidence type="ECO:0000313" key="5">
    <source>
        <dbReference type="Proteomes" id="UP001600888"/>
    </source>
</evidence>
<dbReference type="InterPro" id="IPR036866">
    <property type="entry name" value="RibonucZ/Hydroxyglut_hydro"/>
</dbReference>
<dbReference type="EMBL" id="JBAWTH010000170">
    <property type="protein sequence ID" value="KAL2273905.1"/>
    <property type="molecule type" value="Genomic_DNA"/>
</dbReference>
<dbReference type="Proteomes" id="UP001600888">
    <property type="component" value="Unassembled WGS sequence"/>
</dbReference>
<evidence type="ECO:0000313" key="4">
    <source>
        <dbReference type="EMBL" id="KAL2273905.1"/>
    </source>
</evidence>
<feature type="region of interest" description="Disordered" evidence="2">
    <location>
        <begin position="598"/>
        <end position="620"/>
    </location>
</feature>
<keyword evidence="1" id="KW-0175">Coiled coil</keyword>
<protein>
    <recommendedName>
        <fullName evidence="3">Metallo-beta-lactamase domain-containing protein</fullName>
    </recommendedName>
</protein>
<feature type="region of interest" description="Disordered" evidence="2">
    <location>
        <begin position="227"/>
        <end position="310"/>
    </location>
</feature>
<feature type="coiled-coil region" evidence="1">
    <location>
        <begin position="56"/>
        <end position="102"/>
    </location>
</feature>
<feature type="region of interest" description="Disordered" evidence="2">
    <location>
        <begin position="129"/>
        <end position="176"/>
    </location>
</feature>
<organism evidence="4 5">
    <name type="scientific">Diaporthe vaccinii</name>
    <dbReference type="NCBI Taxonomy" id="105482"/>
    <lineage>
        <taxon>Eukaryota</taxon>
        <taxon>Fungi</taxon>
        <taxon>Dikarya</taxon>
        <taxon>Ascomycota</taxon>
        <taxon>Pezizomycotina</taxon>
        <taxon>Sordariomycetes</taxon>
        <taxon>Sordariomycetidae</taxon>
        <taxon>Diaporthales</taxon>
        <taxon>Diaporthaceae</taxon>
        <taxon>Diaporthe</taxon>
        <taxon>Diaporthe eres species complex</taxon>
    </lineage>
</organism>
<dbReference type="InterPro" id="IPR044097">
    <property type="entry name" value="Bds1/SdsA1_MBL-fold"/>
</dbReference>
<dbReference type="Gene3D" id="3.60.15.30">
    <property type="entry name" value="Metallo-beta-lactamase domain"/>
    <property type="match status" value="1"/>
</dbReference>
<evidence type="ECO:0000256" key="1">
    <source>
        <dbReference type="SAM" id="Coils"/>
    </source>
</evidence>
<dbReference type="InterPro" id="IPR001279">
    <property type="entry name" value="Metallo-B-lactamas"/>
</dbReference>
<proteinExistence type="predicted"/>
<dbReference type="SUPFAM" id="SSF56281">
    <property type="entry name" value="Metallo-hydrolase/oxidoreductase"/>
    <property type="match status" value="1"/>
</dbReference>